<feature type="domain" description="Glycosyl transferase family 28 C-terminal" evidence="12">
    <location>
        <begin position="199"/>
        <end position="359"/>
    </location>
</feature>
<dbReference type="InterPro" id="IPR006009">
    <property type="entry name" value="GlcNAc_MurG"/>
</dbReference>
<sequence length="374" mass="39344">MNMGSESVKMPASVLLAGGGSAGHVSPLLATADALRRRDPHVRITALGTREGLEARLVPARGYDLAFVPKVAFPRRPNRAALKFPGKLVEEIRAADRAILDAEAEVVVGFGGYVSTPAYLAAKRRGVPIVVHEGNARPGLANKAGSRMTEFVATTFSSTSLPNARCIGMPMRAEITRLDRAALRNEALAHFGLRGDAPVLLVTGGSLGAKRLNDAFSASVRDLQEAGVQVLHLAGGGKGFEPDLRVDGPAYRVLEYADRIELAYAAADLVVCRSGANTVCELTAVGLPAIFVPLPIGNGEQRINADDVVAVGGALLVDDAQVCREWVTGTVIPLMRDRERLSSMADASARVGVRTADDQLVDMIIAAGAKGAVR</sequence>
<evidence type="ECO:0000256" key="2">
    <source>
        <dbReference type="ARBA" id="ARBA00022618"/>
    </source>
</evidence>
<keyword evidence="3 10" id="KW-0328">Glycosyltransferase</keyword>
<feature type="binding site" evidence="10">
    <location>
        <position position="301"/>
    </location>
    <ligand>
        <name>UDP-N-acetyl-alpha-D-glucosamine</name>
        <dbReference type="ChEBI" id="CHEBI:57705"/>
    </ligand>
</feature>
<comment type="pathway">
    <text evidence="10">Cell wall biogenesis; peptidoglycan biosynthesis.</text>
</comment>
<comment type="similarity">
    <text evidence="10">Belongs to the glycosyltransferase 28 family. MurG subfamily.</text>
</comment>
<organism evidence="13 14">
    <name type="scientific">Dermatophilus congolensis</name>
    <dbReference type="NCBI Taxonomy" id="1863"/>
    <lineage>
        <taxon>Bacteria</taxon>
        <taxon>Bacillati</taxon>
        <taxon>Actinomycetota</taxon>
        <taxon>Actinomycetes</taxon>
        <taxon>Micrococcales</taxon>
        <taxon>Dermatophilaceae</taxon>
        <taxon>Dermatophilus</taxon>
    </lineage>
</organism>
<dbReference type="AlphaFoldDB" id="A0A239VGK9"/>
<dbReference type="SUPFAM" id="SSF53756">
    <property type="entry name" value="UDP-Glycosyltransferase/glycogen phosphorylase"/>
    <property type="match status" value="1"/>
</dbReference>
<dbReference type="RefSeq" id="WP_084440955.1">
    <property type="nucleotide sequence ID" value="NZ_JAAFNI010000001.1"/>
</dbReference>
<keyword evidence="8 10" id="KW-0131">Cell cycle</keyword>
<evidence type="ECO:0000256" key="6">
    <source>
        <dbReference type="ARBA" id="ARBA00022984"/>
    </source>
</evidence>
<feature type="binding site" evidence="10">
    <location>
        <position position="135"/>
    </location>
    <ligand>
        <name>UDP-N-acetyl-alpha-D-glucosamine</name>
        <dbReference type="ChEBI" id="CHEBI:57705"/>
    </ligand>
</feature>
<accession>A0A239VGK9</accession>
<dbReference type="PANTHER" id="PTHR21015:SF22">
    <property type="entry name" value="GLYCOSYLTRANSFERASE"/>
    <property type="match status" value="1"/>
</dbReference>
<dbReference type="GO" id="GO:0009252">
    <property type="term" value="P:peptidoglycan biosynthetic process"/>
    <property type="evidence" value="ECO:0007669"/>
    <property type="project" value="UniProtKB-UniRule"/>
</dbReference>
<dbReference type="EC" id="2.4.1.227" evidence="10"/>
<protein>
    <recommendedName>
        <fullName evidence="10">UDP-N-acetylglucosamine--N-acetylmuramyl-(pentapeptide) pyrophosphoryl-undecaprenol N-acetylglucosamine transferase</fullName>
        <ecNumber evidence="10">2.4.1.227</ecNumber>
    </recommendedName>
    <alternativeName>
        <fullName evidence="10">Undecaprenyl-PP-MurNAc-pentapeptide-UDPGlcNAc GlcNAc transferase</fullName>
    </alternativeName>
</protein>
<dbReference type="GeneID" id="63459400"/>
<keyword evidence="1 10" id="KW-1003">Cell membrane</keyword>
<feature type="binding site" evidence="10">
    <location>
        <position position="206"/>
    </location>
    <ligand>
        <name>UDP-N-acetyl-alpha-D-glucosamine</name>
        <dbReference type="ChEBI" id="CHEBI:57705"/>
    </ligand>
</feature>
<evidence type="ECO:0000256" key="4">
    <source>
        <dbReference type="ARBA" id="ARBA00022679"/>
    </source>
</evidence>
<gene>
    <name evidence="10 13" type="primary">murG</name>
    <name evidence="13" type="ORF">SAMEA4475696_01168</name>
</gene>
<feature type="domain" description="Glycosyltransferase family 28 N-terminal" evidence="11">
    <location>
        <begin position="14"/>
        <end position="152"/>
    </location>
</feature>
<feature type="binding site" evidence="10">
    <location>
        <begin position="21"/>
        <end position="23"/>
    </location>
    <ligand>
        <name>UDP-N-acetyl-alpha-D-glucosamine</name>
        <dbReference type="ChEBI" id="CHEBI:57705"/>
    </ligand>
</feature>
<dbReference type="GO" id="GO:0051991">
    <property type="term" value="F:UDP-N-acetyl-D-glucosamine:N-acetylmuramoyl-L-alanyl-D-glutamyl-meso-2,6-diaminopimelyl-D-alanyl-D-alanine-diphosphoundecaprenol 4-beta-N-acetylglucosaminlytransferase activity"/>
    <property type="evidence" value="ECO:0007669"/>
    <property type="project" value="RHEA"/>
</dbReference>
<dbReference type="HAMAP" id="MF_00033">
    <property type="entry name" value="MurG"/>
    <property type="match status" value="1"/>
</dbReference>
<keyword evidence="2 10" id="KW-0132">Cell division</keyword>
<dbReference type="GO" id="GO:0005975">
    <property type="term" value="P:carbohydrate metabolic process"/>
    <property type="evidence" value="ECO:0007669"/>
    <property type="project" value="InterPro"/>
</dbReference>
<keyword evidence="4 10" id="KW-0808">Transferase</keyword>
<proteinExistence type="inferred from homology"/>
<dbReference type="InterPro" id="IPR004276">
    <property type="entry name" value="GlycoTrans_28_N"/>
</dbReference>
<name>A0A239VGK9_9MICO</name>
<comment type="caution">
    <text evidence="10">Lacks conserved residue(s) required for the propagation of feature annotation.</text>
</comment>
<evidence type="ECO:0000256" key="5">
    <source>
        <dbReference type="ARBA" id="ARBA00022960"/>
    </source>
</evidence>
<dbReference type="GO" id="GO:0050511">
    <property type="term" value="F:undecaprenyldiphospho-muramoylpentapeptide beta-N-acetylglucosaminyltransferase activity"/>
    <property type="evidence" value="ECO:0007669"/>
    <property type="project" value="UniProtKB-UniRule"/>
</dbReference>
<evidence type="ECO:0000256" key="3">
    <source>
        <dbReference type="ARBA" id="ARBA00022676"/>
    </source>
</evidence>
<dbReference type="UniPathway" id="UPA00219"/>
<keyword evidence="7 10" id="KW-0472">Membrane</keyword>
<keyword evidence="6 10" id="KW-0573">Peptidoglycan synthesis</keyword>
<dbReference type="STRING" id="1121387.GCA_000429885_00921"/>
<dbReference type="GO" id="GO:0005886">
    <property type="term" value="C:plasma membrane"/>
    <property type="evidence" value="ECO:0007669"/>
    <property type="project" value="UniProtKB-SubCell"/>
</dbReference>
<reference evidence="13 14" key="1">
    <citation type="submission" date="2017-06" db="EMBL/GenBank/DDBJ databases">
        <authorList>
            <consortium name="Pathogen Informatics"/>
        </authorList>
    </citation>
    <scope>NUCLEOTIDE SEQUENCE [LARGE SCALE GENOMIC DNA]</scope>
    <source>
        <strain evidence="13 14">NCTC13039</strain>
    </source>
</reference>
<evidence type="ECO:0000256" key="10">
    <source>
        <dbReference type="HAMAP-Rule" id="MF_00033"/>
    </source>
</evidence>
<dbReference type="InterPro" id="IPR007235">
    <property type="entry name" value="Glyco_trans_28_C"/>
</dbReference>
<evidence type="ECO:0000259" key="11">
    <source>
        <dbReference type="Pfam" id="PF03033"/>
    </source>
</evidence>
<dbReference type="Pfam" id="PF04101">
    <property type="entry name" value="Glyco_tran_28_C"/>
    <property type="match status" value="1"/>
</dbReference>
<dbReference type="CDD" id="cd03785">
    <property type="entry name" value="GT28_MurG"/>
    <property type="match status" value="1"/>
</dbReference>
<dbReference type="Proteomes" id="UP000242637">
    <property type="component" value="Chromosome 1"/>
</dbReference>
<dbReference type="PANTHER" id="PTHR21015">
    <property type="entry name" value="UDP-N-ACETYLGLUCOSAMINE--N-ACETYLMURAMYL-(PENTAPEPTIDE) PYROPHOSPHORYL-UNDECAPRENOL N-ACETYLGLUCOSAMINE TRANSFERASE 1"/>
    <property type="match status" value="1"/>
</dbReference>
<evidence type="ECO:0000259" key="12">
    <source>
        <dbReference type="Pfam" id="PF04101"/>
    </source>
</evidence>
<keyword evidence="5 10" id="KW-0133">Cell shape</keyword>
<dbReference type="GO" id="GO:0051301">
    <property type="term" value="P:cell division"/>
    <property type="evidence" value="ECO:0007669"/>
    <property type="project" value="UniProtKB-KW"/>
</dbReference>
<evidence type="ECO:0000256" key="7">
    <source>
        <dbReference type="ARBA" id="ARBA00023136"/>
    </source>
</evidence>
<dbReference type="GO" id="GO:0071555">
    <property type="term" value="P:cell wall organization"/>
    <property type="evidence" value="ECO:0007669"/>
    <property type="project" value="UniProtKB-KW"/>
</dbReference>
<feature type="binding site" evidence="10">
    <location>
        <position position="172"/>
    </location>
    <ligand>
        <name>UDP-N-acetyl-alpha-D-glucosamine</name>
        <dbReference type="ChEBI" id="CHEBI:57705"/>
    </ligand>
</feature>
<dbReference type="NCBIfam" id="TIGR01133">
    <property type="entry name" value="murG"/>
    <property type="match status" value="1"/>
</dbReference>
<comment type="catalytic activity">
    <reaction evidence="10">
        <text>di-trans,octa-cis-undecaprenyl diphospho-N-acetyl-alpha-D-muramoyl-L-alanyl-D-glutamyl-meso-2,6-diaminopimeloyl-D-alanyl-D-alanine + UDP-N-acetyl-alpha-D-glucosamine = di-trans,octa-cis-undecaprenyl diphospho-[N-acetyl-alpha-D-glucosaminyl-(1-&gt;4)]-N-acetyl-alpha-D-muramoyl-L-alanyl-D-glutamyl-meso-2,6-diaminopimeloyl-D-alanyl-D-alanine + UDP + H(+)</text>
        <dbReference type="Rhea" id="RHEA:31227"/>
        <dbReference type="ChEBI" id="CHEBI:15378"/>
        <dbReference type="ChEBI" id="CHEBI:57705"/>
        <dbReference type="ChEBI" id="CHEBI:58223"/>
        <dbReference type="ChEBI" id="CHEBI:61387"/>
        <dbReference type="ChEBI" id="CHEBI:61388"/>
        <dbReference type="EC" id="2.4.1.227"/>
    </reaction>
</comment>
<dbReference type="EMBL" id="LT906453">
    <property type="protein sequence ID" value="SNV21212.1"/>
    <property type="molecule type" value="Genomic_DNA"/>
</dbReference>
<dbReference type="Gene3D" id="3.40.50.2000">
    <property type="entry name" value="Glycogen Phosphorylase B"/>
    <property type="match status" value="2"/>
</dbReference>
<evidence type="ECO:0000256" key="8">
    <source>
        <dbReference type="ARBA" id="ARBA00023306"/>
    </source>
</evidence>
<evidence type="ECO:0000256" key="9">
    <source>
        <dbReference type="ARBA" id="ARBA00023316"/>
    </source>
</evidence>
<comment type="subcellular location">
    <subcellularLocation>
        <location evidence="10">Cell membrane</location>
        <topology evidence="10">Peripheral membrane protein</topology>
        <orientation evidence="10">Cytoplasmic side</orientation>
    </subcellularLocation>
</comment>
<dbReference type="KEGG" id="dco:SAMEA4475696_1168"/>
<keyword evidence="9 10" id="KW-0961">Cell wall biogenesis/degradation</keyword>
<evidence type="ECO:0000256" key="1">
    <source>
        <dbReference type="ARBA" id="ARBA00022475"/>
    </source>
</evidence>
<dbReference type="Pfam" id="PF03033">
    <property type="entry name" value="Glyco_transf_28"/>
    <property type="match status" value="1"/>
</dbReference>
<dbReference type="GO" id="GO:0008360">
    <property type="term" value="P:regulation of cell shape"/>
    <property type="evidence" value="ECO:0007669"/>
    <property type="project" value="UniProtKB-KW"/>
</dbReference>
<evidence type="ECO:0000313" key="13">
    <source>
        <dbReference type="EMBL" id="SNV21212.1"/>
    </source>
</evidence>
<comment type="function">
    <text evidence="10">Cell wall formation. Catalyzes the transfer of a GlcNAc subunit on undecaprenyl-pyrophosphoryl-MurNAc-pentapeptide (lipid intermediate I) to form undecaprenyl-pyrophosphoryl-MurNAc-(pentapeptide)GlcNAc (lipid intermediate II).</text>
</comment>
<keyword evidence="14" id="KW-1185">Reference proteome</keyword>
<evidence type="ECO:0000313" key="14">
    <source>
        <dbReference type="Proteomes" id="UP000242637"/>
    </source>
</evidence>